<dbReference type="PANTHER" id="PTHR35936">
    <property type="entry name" value="MEMBRANE-BOUND LYTIC MUREIN TRANSGLYCOSYLASE F"/>
    <property type="match status" value="1"/>
</dbReference>
<evidence type="ECO:0000256" key="1">
    <source>
        <dbReference type="ARBA" id="ARBA00022729"/>
    </source>
</evidence>
<keyword evidence="5" id="KW-1185">Reference proteome</keyword>
<keyword evidence="1 2" id="KW-0732">Signal</keyword>
<dbReference type="PANTHER" id="PTHR35936:SF35">
    <property type="entry name" value="L-CYSTINE-BINDING PROTEIN TCYJ"/>
    <property type="match status" value="1"/>
</dbReference>
<gene>
    <name evidence="4" type="ORF">ACFOKJ_02785</name>
</gene>
<evidence type="ECO:0000256" key="2">
    <source>
        <dbReference type="SAM" id="SignalP"/>
    </source>
</evidence>
<dbReference type="RefSeq" id="WP_390276473.1">
    <property type="nucleotide sequence ID" value="NZ_JBHRYH010000005.1"/>
</dbReference>
<evidence type="ECO:0000313" key="5">
    <source>
        <dbReference type="Proteomes" id="UP001595636"/>
    </source>
</evidence>
<dbReference type="Pfam" id="PF00497">
    <property type="entry name" value="SBP_bac_3"/>
    <property type="match status" value="1"/>
</dbReference>
<dbReference type="InterPro" id="IPR001638">
    <property type="entry name" value="Solute-binding_3/MltF_N"/>
</dbReference>
<comment type="caution">
    <text evidence="4">The sequence shown here is derived from an EMBL/GenBank/DDBJ whole genome shotgun (WGS) entry which is preliminary data.</text>
</comment>
<dbReference type="SMART" id="SM00062">
    <property type="entry name" value="PBPb"/>
    <property type="match status" value="1"/>
</dbReference>
<protein>
    <submittedName>
        <fullName evidence="4">Substrate-binding periplasmic protein</fullName>
    </submittedName>
</protein>
<name>A0ABV7TQZ3_9NEIS</name>
<feature type="signal peptide" evidence="2">
    <location>
        <begin position="1"/>
        <end position="19"/>
    </location>
</feature>
<accession>A0ABV7TQZ3</accession>
<dbReference type="SUPFAM" id="SSF53850">
    <property type="entry name" value="Periplasmic binding protein-like II"/>
    <property type="match status" value="1"/>
</dbReference>
<evidence type="ECO:0000313" key="4">
    <source>
        <dbReference type="EMBL" id="MFC3625069.1"/>
    </source>
</evidence>
<feature type="domain" description="Solute-binding protein family 3/N-terminal" evidence="3">
    <location>
        <begin position="23"/>
        <end position="230"/>
    </location>
</feature>
<evidence type="ECO:0000259" key="3">
    <source>
        <dbReference type="SMART" id="SM00062"/>
    </source>
</evidence>
<feature type="chain" id="PRO_5047420654" evidence="2">
    <location>
        <begin position="20"/>
        <end position="233"/>
    </location>
</feature>
<organism evidence="4 5">
    <name type="scientific">Vogesella amnigena</name>
    <dbReference type="NCBI Taxonomy" id="1507449"/>
    <lineage>
        <taxon>Bacteria</taxon>
        <taxon>Pseudomonadati</taxon>
        <taxon>Pseudomonadota</taxon>
        <taxon>Betaproteobacteria</taxon>
        <taxon>Neisseriales</taxon>
        <taxon>Chromobacteriaceae</taxon>
        <taxon>Vogesella</taxon>
    </lineage>
</organism>
<dbReference type="Gene3D" id="3.40.190.10">
    <property type="entry name" value="Periplasmic binding protein-like II"/>
    <property type="match status" value="2"/>
</dbReference>
<dbReference type="EMBL" id="JBHRYH010000005">
    <property type="protein sequence ID" value="MFC3625069.1"/>
    <property type="molecule type" value="Genomic_DNA"/>
</dbReference>
<dbReference type="Proteomes" id="UP001595636">
    <property type="component" value="Unassembled WGS sequence"/>
</dbReference>
<proteinExistence type="predicted"/>
<reference evidence="5" key="1">
    <citation type="journal article" date="2019" name="Int. J. Syst. Evol. Microbiol.">
        <title>The Global Catalogue of Microorganisms (GCM) 10K type strain sequencing project: providing services to taxonomists for standard genome sequencing and annotation.</title>
        <authorList>
            <consortium name="The Broad Institute Genomics Platform"/>
            <consortium name="The Broad Institute Genome Sequencing Center for Infectious Disease"/>
            <person name="Wu L."/>
            <person name="Ma J."/>
        </authorList>
    </citation>
    <scope>NUCLEOTIDE SEQUENCE [LARGE SCALE GENOMIC DNA]</scope>
    <source>
        <strain evidence="5">KCTC 42195</strain>
    </source>
</reference>
<sequence length="233" mass="25848">MLIRILAALCCCSSLLAHAQSALLRIAIDANNPPFMYADSSGRPAGIYAEQLLALAQHSGITISIETMPWKRALAYLQRGSHGVAGLYSNPERQKHYLYSKPLHLEVLTVYGRKQDHRPRYNQIGDFDGKRVGVLAGWFYSDAFSQARDHGRLRADEASRDAQNVEKLKLGRIDYLIGIRESIEPMLGDQLEALGVFAVNPTYIALPRSAANLRLLQRINQALPTLPQPATSP</sequence>